<name>A0A0H3PP63_ECO5C</name>
<reference evidence="3 4" key="1">
    <citation type="journal article" date="2011" name="Appl. Environ. Microbiol.">
        <title>Genome signatures of Escherichia coli O157:H7 isolates from the bovine host reservoir.</title>
        <authorList>
            <person name="Eppinger M."/>
            <person name="Mammel M.K."/>
            <person name="Leclerc J.E."/>
            <person name="Ravel J."/>
            <person name="Cebula T.A."/>
        </authorList>
    </citation>
    <scope>NUCLEOTIDE SEQUENCE [LARGE SCALE GENOMIC DNA]</scope>
    <source>
        <strain evidence="3 4">EC869</strain>
    </source>
</reference>
<dbReference type="SUPFAM" id="SSF49401">
    <property type="entry name" value="Bacterial adhesins"/>
    <property type="match status" value="1"/>
</dbReference>
<dbReference type="BioCyc" id="ECOL478008-HMP:G76-483359-MONOMER"/>
<comment type="caution">
    <text evidence="3">The sequence shown here is derived from an EMBL/GenBank/DDBJ whole genome shotgun (WGS) entry which is preliminary data.</text>
</comment>
<evidence type="ECO:0000313" key="3">
    <source>
        <dbReference type="EMBL" id="EDU89877.1"/>
    </source>
</evidence>
<dbReference type="InterPro" id="IPR008966">
    <property type="entry name" value="Adhesion_dom_sf"/>
</dbReference>
<evidence type="ECO:0000313" key="4">
    <source>
        <dbReference type="Proteomes" id="UP000004641"/>
    </source>
</evidence>
<sequence>MSKSTFLHILISSIILVALIQSSAWANCTNTQIGQTEDGRTALIEFGKINMTDTYFAPAGSLLATTVVPPTNYTSGGATGSSVLWECDATDLPNIYFLVATNGDDRVGGFYDAGGPDGLSDVYATWFAFVGLKQTMAGVTLGRYWKKVPITSYATQGTKIQIRLQDIPPLHAELYRISTLPDTSATTSWCGNNNTDSSGVGFAKPSGTIYNCVQPNAYIQLSGTSGILFGHDEPGEDSSVHWDFWGADNGFGYGMRSANRLYNNATCVARSATPLVLLPTIAEAQLNAGMESTGNFNVRVECSNSVQSGISDTQTALGIQVSEGAYTAAQKLGIINSNGGVSALVSDNYDAAEMAKGVGIYISNSAHPDTAMTLVGQPGIAKLTPGGNAAGWYPVFEGATLEGATHPGYSSYSYSFIARLKKLPNQTVSAGKVRATAYILVKMQ</sequence>
<protein>
    <recommendedName>
        <fullName evidence="2">Fimbrial-type adhesion domain-containing protein</fullName>
    </recommendedName>
</protein>
<keyword evidence="1" id="KW-0732">Signal</keyword>
<dbReference type="GO" id="GO:0009289">
    <property type="term" value="C:pilus"/>
    <property type="evidence" value="ECO:0007669"/>
    <property type="project" value="InterPro"/>
</dbReference>
<accession>A0A0H3PP63</accession>
<dbReference type="InterPro" id="IPR036937">
    <property type="entry name" value="Adhesion_dom_fimbrial_sf"/>
</dbReference>
<evidence type="ECO:0000256" key="1">
    <source>
        <dbReference type="SAM" id="SignalP"/>
    </source>
</evidence>
<dbReference type="Pfam" id="PF00419">
    <property type="entry name" value="Fimbrial"/>
    <property type="match status" value="1"/>
</dbReference>
<dbReference type="GO" id="GO:0007155">
    <property type="term" value="P:cell adhesion"/>
    <property type="evidence" value="ECO:0007669"/>
    <property type="project" value="InterPro"/>
</dbReference>
<dbReference type="InterPro" id="IPR011228">
    <property type="entry name" value="UCP029766"/>
</dbReference>
<feature type="chain" id="PRO_5002617392" description="Fimbrial-type adhesion domain-containing protein" evidence="1">
    <location>
        <begin position="27"/>
        <end position="444"/>
    </location>
</feature>
<feature type="signal peptide" evidence="1">
    <location>
        <begin position="1"/>
        <end position="26"/>
    </location>
</feature>
<feature type="domain" description="Fimbrial-type adhesion" evidence="2">
    <location>
        <begin position="263"/>
        <end position="444"/>
    </location>
</feature>
<evidence type="ECO:0000259" key="2">
    <source>
        <dbReference type="Pfam" id="PF00419"/>
    </source>
</evidence>
<dbReference type="PIRSF" id="PIRSF029766">
    <property type="entry name" value="UCP029766"/>
    <property type="match status" value="1"/>
</dbReference>
<organism evidence="3 4">
    <name type="scientific">Escherichia coli O157:H7 (strain EC869)</name>
    <dbReference type="NCBI Taxonomy" id="478008"/>
    <lineage>
        <taxon>Bacteria</taxon>
        <taxon>Pseudomonadati</taxon>
        <taxon>Pseudomonadota</taxon>
        <taxon>Gammaproteobacteria</taxon>
        <taxon>Enterobacterales</taxon>
        <taxon>Enterobacteriaceae</taxon>
        <taxon>Escherichia</taxon>
    </lineage>
</organism>
<dbReference type="Proteomes" id="UP000004641">
    <property type="component" value="Unassembled WGS sequence"/>
</dbReference>
<dbReference type="EMBL" id="ABHU01000017">
    <property type="protein sequence ID" value="EDU89877.1"/>
    <property type="molecule type" value="Genomic_DNA"/>
</dbReference>
<gene>
    <name evidence="3" type="ORF">ECH7EC869_1815</name>
</gene>
<proteinExistence type="predicted"/>
<dbReference type="InterPro" id="IPR000259">
    <property type="entry name" value="Adhesion_dom_fimbrial"/>
</dbReference>
<dbReference type="Gene3D" id="2.60.40.1090">
    <property type="entry name" value="Fimbrial-type adhesion domain"/>
    <property type="match status" value="1"/>
</dbReference>
<dbReference type="RefSeq" id="WP_001302256.1">
    <property type="nucleotide sequence ID" value="NZ_ABHU01000017.1"/>
</dbReference>
<dbReference type="AlphaFoldDB" id="A0A0H3PP63"/>